<keyword evidence="5 7" id="KW-0378">Hydrolase</keyword>
<dbReference type="SUPFAM" id="SSF50993">
    <property type="entry name" value="Peptidase/esterase 'gauge' domain"/>
    <property type="match status" value="1"/>
</dbReference>
<dbReference type="PANTHER" id="PTHR42881">
    <property type="entry name" value="PROLYL ENDOPEPTIDASE"/>
    <property type="match status" value="1"/>
</dbReference>
<dbReference type="InterPro" id="IPR029058">
    <property type="entry name" value="AB_hydrolase_fold"/>
</dbReference>
<dbReference type="InterPro" id="IPR001375">
    <property type="entry name" value="Peptidase_S9_cat"/>
</dbReference>
<evidence type="ECO:0000259" key="9">
    <source>
        <dbReference type="Pfam" id="PF02897"/>
    </source>
</evidence>
<dbReference type="GO" id="GO:0006508">
    <property type="term" value="P:proteolysis"/>
    <property type="evidence" value="ECO:0007669"/>
    <property type="project" value="UniProtKB-KW"/>
</dbReference>
<evidence type="ECO:0000256" key="5">
    <source>
        <dbReference type="ARBA" id="ARBA00022801"/>
    </source>
</evidence>
<keyword evidence="10" id="KW-1185">Reference proteome</keyword>
<comment type="similarity">
    <text evidence="2 7">Belongs to the peptidase S9A family.</text>
</comment>
<evidence type="ECO:0000256" key="1">
    <source>
        <dbReference type="ARBA" id="ARBA00001070"/>
    </source>
</evidence>
<dbReference type="PRINTS" id="PR00862">
    <property type="entry name" value="PROLIGOPTASE"/>
</dbReference>
<keyword evidence="4 7" id="KW-0645">Protease</keyword>
<dbReference type="GeneID" id="108735210"/>
<evidence type="ECO:0000256" key="6">
    <source>
        <dbReference type="ARBA" id="ARBA00022825"/>
    </source>
</evidence>
<dbReference type="FunCoup" id="A0A7F5RE04">
    <property type="interactions" value="1329"/>
</dbReference>
<dbReference type="AlphaFoldDB" id="A0A7F5RE04"/>
<dbReference type="FunFam" id="3.40.50.1820:FF:000005">
    <property type="entry name" value="Prolyl endopeptidase"/>
    <property type="match status" value="1"/>
</dbReference>
<gene>
    <name evidence="11" type="primary">LOC108735210</name>
</gene>
<comment type="catalytic activity">
    <reaction evidence="1">
        <text>Hydrolysis of Pro-|-Xaa &gt;&gt; Ala-|-Xaa in oligopeptides.</text>
        <dbReference type="EC" id="3.4.21.26"/>
    </reaction>
</comment>
<dbReference type="PROSITE" id="PS00708">
    <property type="entry name" value="PRO_ENDOPEP_SER"/>
    <property type="match status" value="1"/>
</dbReference>
<reference evidence="11" key="1">
    <citation type="submission" date="2025-08" db="UniProtKB">
        <authorList>
            <consortium name="RefSeq"/>
        </authorList>
    </citation>
    <scope>IDENTIFICATION</scope>
    <source>
        <tissue evidence="11">Entire body</tissue>
    </source>
</reference>
<feature type="domain" description="Peptidase S9A N-terminal" evidence="9">
    <location>
        <begin position="33"/>
        <end position="441"/>
    </location>
</feature>
<evidence type="ECO:0000256" key="3">
    <source>
        <dbReference type="ARBA" id="ARBA00016310"/>
    </source>
</evidence>
<dbReference type="PANTHER" id="PTHR42881:SF2">
    <property type="entry name" value="PROLYL ENDOPEPTIDASE"/>
    <property type="match status" value="1"/>
</dbReference>
<organism evidence="10 11">
    <name type="scientific">Agrilus planipennis</name>
    <name type="common">Emerald ash borer</name>
    <name type="synonym">Agrilus marcopoli</name>
    <dbReference type="NCBI Taxonomy" id="224129"/>
    <lineage>
        <taxon>Eukaryota</taxon>
        <taxon>Metazoa</taxon>
        <taxon>Ecdysozoa</taxon>
        <taxon>Arthropoda</taxon>
        <taxon>Hexapoda</taxon>
        <taxon>Insecta</taxon>
        <taxon>Pterygota</taxon>
        <taxon>Neoptera</taxon>
        <taxon>Endopterygota</taxon>
        <taxon>Coleoptera</taxon>
        <taxon>Polyphaga</taxon>
        <taxon>Elateriformia</taxon>
        <taxon>Buprestoidea</taxon>
        <taxon>Buprestidae</taxon>
        <taxon>Agrilinae</taxon>
        <taxon>Agrilus</taxon>
    </lineage>
</organism>
<accession>A0A7F5RE04</accession>
<proteinExistence type="inferred from homology"/>
<protein>
    <recommendedName>
        <fullName evidence="3 7">Prolyl endopeptidase</fullName>
        <ecNumber evidence="7">3.4.21.-</ecNumber>
    </recommendedName>
</protein>
<dbReference type="GO" id="GO:0070012">
    <property type="term" value="F:oligopeptidase activity"/>
    <property type="evidence" value="ECO:0007669"/>
    <property type="project" value="TreeGrafter"/>
</dbReference>
<feature type="domain" description="Peptidase S9 prolyl oligopeptidase catalytic" evidence="8">
    <location>
        <begin position="506"/>
        <end position="727"/>
    </location>
</feature>
<dbReference type="Gene3D" id="2.130.10.120">
    <property type="entry name" value="Prolyl oligopeptidase, N-terminal domain"/>
    <property type="match status" value="1"/>
</dbReference>
<dbReference type="FunFam" id="2.130.10.120:FF:000001">
    <property type="entry name" value="Prolyl endopeptidase"/>
    <property type="match status" value="1"/>
</dbReference>
<dbReference type="InterPro" id="IPR051167">
    <property type="entry name" value="Prolyl_oligopep/macrocyclase"/>
</dbReference>
<evidence type="ECO:0000256" key="2">
    <source>
        <dbReference type="ARBA" id="ARBA00005228"/>
    </source>
</evidence>
<sequence>MLFRCLNFRVQLCKVFSASSLVRSSSTMPFKYPFARRDESIKDVYNGVEVSDPYRYLEDPDSDETKEFVDAQNAVTTPYINSCPYKELINKRITDLWNYPKYSYPFQRGGRYYQLRNSGLQNQSVIYVQNTLHDEAQVFLDPNTLSEDGTVSLSGSEFSKNGKTLAYGLSKSGSDWLEIKFRNADTGDDYPDILKKVKYSPITWTHDNIGFFYGAYLNQQGKTDGSETNQSENQKLYYHRLGTDQADDILVVEFDNPQIRIGAHVSDCGRYLILTPVIGCKNNLVYVCDLQEVTEIKTLLKKKEIVTEFKADYEYITNSGSRCIFRTNKDAPNYRLVVIDLNNPNEENWETLVPEHPKDVLDWANPINNNCLVICYLQDVKNTLSLHKLENGEKILDFPVELGTITGMSGERDHTEMFYGFCSFLTPSIIFRVDFTQSEIKPEIFHETKVGDFNPAMYESKQVFYNSKDGTKIPMFIVHRKNLEYDGSKPALLYGYGGFNINVQPSFAISRLVFINSFDGIFALANIRGGGEYGENWHNAGRFENKQNVFDDFQYAAQYLIKNKYTSSNKLTIQGGSNGGLLVAACINQTPELFGAAICQVGVLDMLRYHKFTIGYAWTSDYGCSDNDEQFKYLYKYSPLHNIKEPSNKGQYPATLLLTADHDDRVVPLHSLKFIAELHYKIGQLPQQKNPLMIRIETRAGHGAGKPTSKVIEELTDIFCFIQKSLNLKFYE</sequence>
<dbReference type="InParanoid" id="A0A7F5RE04"/>
<dbReference type="SUPFAM" id="SSF53474">
    <property type="entry name" value="alpha/beta-Hydrolases"/>
    <property type="match status" value="1"/>
</dbReference>
<evidence type="ECO:0000256" key="4">
    <source>
        <dbReference type="ARBA" id="ARBA00022670"/>
    </source>
</evidence>
<evidence type="ECO:0000313" key="10">
    <source>
        <dbReference type="Proteomes" id="UP000192223"/>
    </source>
</evidence>
<name>A0A7F5RE04_AGRPL</name>
<keyword evidence="6 7" id="KW-0720">Serine protease</keyword>
<dbReference type="Pfam" id="PF02897">
    <property type="entry name" value="Peptidase_S9_N"/>
    <property type="match status" value="1"/>
</dbReference>
<dbReference type="Pfam" id="PF00326">
    <property type="entry name" value="Peptidase_S9"/>
    <property type="match status" value="1"/>
</dbReference>
<dbReference type="GO" id="GO:0005829">
    <property type="term" value="C:cytosol"/>
    <property type="evidence" value="ECO:0007669"/>
    <property type="project" value="TreeGrafter"/>
</dbReference>
<dbReference type="GO" id="GO:0004252">
    <property type="term" value="F:serine-type endopeptidase activity"/>
    <property type="evidence" value="ECO:0007669"/>
    <property type="project" value="UniProtKB-UniRule"/>
</dbReference>
<evidence type="ECO:0000259" key="8">
    <source>
        <dbReference type="Pfam" id="PF00326"/>
    </source>
</evidence>
<evidence type="ECO:0000313" key="11">
    <source>
        <dbReference type="RefSeq" id="XP_025834206.1"/>
    </source>
</evidence>
<dbReference type="InterPro" id="IPR002471">
    <property type="entry name" value="Pept_S9_AS"/>
</dbReference>
<dbReference type="KEGG" id="apln:108735210"/>
<dbReference type="RefSeq" id="XP_025834206.1">
    <property type="nucleotide sequence ID" value="XM_025978421.1"/>
</dbReference>
<dbReference type="OrthoDB" id="248387at2759"/>
<dbReference type="EC" id="3.4.21.-" evidence="7"/>
<dbReference type="Proteomes" id="UP000192223">
    <property type="component" value="Unplaced"/>
</dbReference>
<dbReference type="Gene3D" id="3.40.50.1820">
    <property type="entry name" value="alpha/beta hydrolase"/>
    <property type="match status" value="1"/>
</dbReference>
<dbReference type="InterPro" id="IPR002470">
    <property type="entry name" value="Peptidase_S9A"/>
</dbReference>
<dbReference type="InterPro" id="IPR023302">
    <property type="entry name" value="Pept_S9A_N"/>
</dbReference>
<evidence type="ECO:0000256" key="7">
    <source>
        <dbReference type="RuleBase" id="RU368024"/>
    </source>
</evidence>